<evidence type="ECO:0000313" key="2">
    <source>
        <dbReference type="EMBL" id="SFA69892.1"/>
    </source>
</evidence>
<dbReference type="RefSeq" id="WP_090030367.1">
    <property type="nucleotide sequence ID" value="NZ_BONM01000005.1"/>
</dbReference>
<organism evidence="2 3">
    <name type="scientific">Cellulomonas marina</name>
    <dbReference type="NCBI Taxonomy" id="988821"/>
    <lineage>
        <taxon>Bacteria</taxon>
        <taxon>Bacillati</taxon>
        <taxon>Actinomycetota</taxon>
        <taxon>Actinomycetes</taxon>
        <taxon>Micrococcales</taxon>
        <taxon>Cellulomonadaceae</taxon>
        <taxon>Cellulomonas</taxon>
    </lineage>
</organism>
<dbReference type="EMBL" id="FOKA01000001">
    <property type="protein sequence ID" value="SFA69892.1"/>
    <property type="molecule type" value="Genomic_DNA"/>
</dbReference>
<reference evidence="3" key="1">
    <citation type="submission" date="2016-10" db="EMBL/GenBank/DDBJ databases">
        <authorList>
            <person name="Varghese N."/>
            <person name="Submissions S."/>
        </authorList>
    </citation>
    <scope>NUCLEOTIDE SEQUENCE [LARGE SCALE GENOMIC DNA]</scope>
    <source>
        <strain evidence="3">CGMCC 4.6945</strain>
    </source>
</reference>
<evidence type="ECO:0000313" key="3">
    <source>
        <dbReference type="Proteomes" id="UP000199012"/>
    </source>
</evidence>
<dbReference type="InterPro" id="IPR054206">
    <property type="entry name" value="DUF6912"/>
</dbReference>
<gene>
    <name evidence="2" type="ORF">SAMN05421867_10172</name>
</gene>
<proteinExistence type="predicted"/>
<dbReference type="OrthoDB" id="3253180at2"/>
<dbReference type="AlphaFoldDB" id="A0A1I0V0X4"/>
<protein>
    <submittedName>
        <fullName evidence="2">Uncharacterized protein</fullName>
    </submittedName>
</protein>
<keyword evidence="3" id="KW-1185">Reference proteome</keyword>
<dbReference type="Pfam" id="PF21853">
    <property type="entry name" value="DUF6912"/>
    <property type="match status" value="1"/>
</dbReference>
<accession>A0A1I0V0X4</accession>
<name>A0A1I0V0X4_9CELL</name>
<dbReference type="Proteomes" id="UP000199012">
    <property type="component" value="Unassembled WGS sequence"/>
</dbReference>
<evidence type="ECO:0000256" key="1">
    <source>
        <dbReference type="SAM" id="MobiDB-lite"/>
    </source>
</evidence>
<feature type="region of interest" description="Disordered" evidence="1">
    <location>
        <begin position="1"/>
        <end position="22"/>
    </location>
</feature>
<sequence>MRLYVPATLDETGPGRGPLTPRRAHAVTPELRAALPDEDEGWEFSAQLAAADDALVRLAADGAAPRLRLVVSADVPDADVDLRPDPDAPPSAVALRSPLPWDAVVCVHVDEPAAAPDVTAALAGDSAADERLGERDLLWYDASEVADIPR</sequence>
<dbReference type="STRING" id="988821.SAMN05421867_10172"/>